<keyword evidence="2" id="KW-0472">Membrane</keyword>
<feature type="region of interest" description="Disordered" evidence="1">
    <location>
        <begin position="146"/>
        <end position="166"/>
    </location>
</feature>
<reference evidence="3 4" key="1">
    <citation type="submission" date="2022-08" db="EMBL/GenBank/DDBJ databases">
        <title>Reclassification of Massilia species as members of the genera Telluria, Duganella, Pseudoduganella, Mokoshia gen. nov. and Zemynaea gen. nov. using orthogonal and non-orthogonal genome-based approaches.</title>
        <authorList>
            <person name="Bowman J.P."/>
        </authorList>
    </citation>
    <scope>NUCLEOTIDE SEQUENCE [LARGE SCALE GENOMIC DNA]</scope>
    <source>
        <strain evidence="3 4">JCM 31607</strain>
    </source>
</reference>
<accession>A0ABT2BL80</accession>
<gene>
    <name evidence="3" type="ORF">NX773_10680</name>
</gene>
<sequence length="459" mass="50247">MPTEVKHADDEMAVQEHCIDLPGETVQCWLGGGTDKLKVILRKHRDVIFDIKLGNGKTYTLETTESDFYNPRDKKLVYAARRDKVTFKDGERMHVWVSRGFRGALVLKCDGHVISEVKPNEWDTHRHTEDPKEKPAPIIIALAHSPAAPTAPESHSQSRHGSMDDSAHSLHVHEVSPRGAPQYILEFFESGAESLHVDSEDIVTRNWIIGQLAGVGGYALDNHAWVKELVGCRFHLQRVVHRAGPKVYMIFNGNNRIREVVSASRYGLSHPKIVKITGGAGGATQAWDAAKGAAKDSIKVFAKEEGKMVLKGGAITIGFTIAIDVAEWYKDYSQIGADGKPKKDFVDLFAKVGIDLMKAGLVAALTTATVAALFSGLALIGVSIAAPVVLVVLGTLAVAAAWTYAVEKGDKAISRALGEADSTTWCSKTFRDTARYLAEVSKDVRYQRYELVPVLPIMR</sequence>
<dbReference type="RefSeq" id="WP_258856310.1">
    <property type="nucleotide sequence ID" value="NZ_JANUGV010000002.1"/>
</dbReference>
<keyword evidence="4" id="KW-1185">Reference proteome</keyword>
<evidence type="ECO:0000313" key="4">
    <source>
        <dbReference type="Proteomes" id="UP001205861"/>
    </source>
</evidence>
<name>A0ABT2BL80_9BURK</name>
<organism evidence="3 4">
    <name type="scientific">Massilia solisilvae</name>
    <dbReference type="NCBI Taxonomy" id="1811225"/>
    <lineage>
        <taxon>Bacteria</taxon>
        <taxon>Pseudomonadati</taxon>
        <taxon>Pseudomonadota</taxon>
        <taxon>Betaproteobacteria</taxon>
        <taxon>Burkholderiales</taxon>
        <taxon>Oxalobacteraceae</taxon>
        <taxon>Telluria group</taxon>
        <taxon>Massilia</taxon>
    </lineage>
</organism>
<dbReference type="EMBL" id="JANUGV010000002">
    <property type="protein sequence ID" value="MCS0608628.1"/>
    <property type="molecule type" value="Genomic_DNA"/>
</dbReference>
<evidence type="ECO:0000313" key="3">
    <source>
        <dbReference type="EMBL" id="MCS0608628.1"/>
    </source>
</evidence>
<evidence type="ECO:0000256" key="1">
    <source>
        <dbReference type="SAM" id="MobiDB-lite"/>
    </source>
</evidence>
<feature type="transmembrane region" description="Helical" evidence="2">
    <location>
        <begin position="359"/>
        <end position="378"/>
    </location>
</feature>
<evidence type="ECO:0000256" key="2">
    <source>
        <dbReference type="SAM" id="Phobius"/>
    </source>
</evidence>
<comment type="caution">
    <text evidence="3">The sequence shown here is derived from an EMBL/GenBank/DDBJ whole genome shotgun (WGS) entry which is preliminary data.</text>
</comment>
<protein>
    <submittedName>
        <fullName evidence="3">Uncharacterized protein</fullName>
    </submittedName>
</protein>
<keyword evidence="2" id="KW-0812">Transmembrane</keyword>
<keyword evidence="2" id="KW-1133">Transmembrane helix</keyword>
<proteinExistence type="predicted"/>
<dbReference type="Proteomes" id="UP001205861">
    <property type="component" value="Unassembled WGS sequence"/>
</dbReference>
<feature type="transmembrane region" description="Helical" evidence="2">
    <location>
        <begin position="384"/>
        <end position="405"/>
    </location>
</feature>